<accession>A0A0N4USZ9</accession>
<reference evidence="3" key="1">
    <citation type="submission" date="2017-02" db="UniProtKB">
        <authorList>
            <consortium name="WormBaseParasite"/>
        </authorList>
    </citation>
    <scope>IDENTIFICATION</scope>
</reference>
<sequence length="152" mass="17970">MIAREITARLESSDLRIVDGWEGIKSGKFAPEYFTSPHQQYQDFTEAFGLSKSGRLLHWEEGRRFEREYFYACQGKHEEQELLPLKVKLKLNSSVAQFMETEWSRDKSLLDVLADKGYPWGKENMTLRYTWVGQENCICRKKQCERKQHKAL</sequence>
<evidence type="ECO:0000313" key="2">
    <source>
        <dbReference type="Proteomes" id="UP000274131"/>
    </source>
</evidence>
<gene>
    <name evidence="1" type="ORF">EVEC_LOCUS214</name>
</gene>
<keyword evidence="2" id="KW-1185">Reference proteome</keyword>
<proteinExistence type="predicted"/>
<name>A0A0N4USZ9_ENTVE</name>
<organism evidence="3">
    <name type="scientific">Enterobius vermicularis</name>
    <name type="common">Human pinworm</name>
    <dbReference type="NCBI Taxonomy" id="51028"/>
    <lineage>
        <taxon>Eukaryota</taxon>
        <taxon>Metazoa</taxon>
        <taxon>Ecdysozoa</taxon>
        <taxon>Nematoda</taxon>
        <taxon>Chromadorea</taxon>
        <taxon>Rhabditida</taxon>
        <taxon>Spirurina</taxon>
        <taxon>Oxyuridomorpha</taxon>
        <taxon>Oxyuroidea</taxon>
        <taxon>Oxyuridae</taxon>
        <taxon>Enterobius</taxon>
    </lineage>
</organism>
<dbReference type="Proteomes" id="UP000274131">
    <property type="component" value="Unassembled WGS sequence"/>
</dbReference>
<protein>
    <submittedName>
        <fullName evidence="3">L-2-amino-thiazoline-4-carboxylic acid hydrolase</fullName>
    </submittedName>
</protein>
<reference evidence="1 2" key="2">
    <citation type="submission" date="2018-10" db="EMBL/GenBank/DDBJ databases">
        <authorList>
            <consortium name="Pathogen Informatics"/>
        </authorList>
    </citation>
    <scope>NUCLEOTIDE SEQUENCE [LARGE SCALE GENOMIC DNA]</scope>
</reference>
<dbReference type="AlphaFoldDB" id="A0A0N4USZ9"/>
<evidence type="ECO:0000313" key="3">
    <source>
        <dbReference type="WBParaSite" id="EVEC_0000030301-mRNA-1"/>
    </source>
</evidence>
<dbReference type="WBParaSite" id="EVEC_0000030301-mRNA-1">
    <property type="protein sequence ID" value="EVEC_0000030301-mRNA-1"/>
    <property type="gene ID" value="EVEC_0000030301"/>
</dbReference>
<evidence type="ECO:0000313" key="1">
    <source>
        <dbReference type="EMBL" id="VDD85071.1"/>
    </source>
</evidence>
<dbReference type="EMBL" id="UXUI01000144">
    <property type="protein sequence ID" value="VDD85071.1"/>
    <property type="molecule type" value="Genomic_DNA"/>
</dbReference>